<gene>
    <name evidence="8" type="ORF">ACFQ21_00955</name>
</gene>
<dbReference type="RefSeq" id="WP_377573512.1">
    <property type="nucleotide sequence ID" value="NZ_JBHTKA010000001.1"/>
</dbReference>
<dbReference type="Pfam" id="PF00728">
    <property type="entry name" value="Glyco_hydro_20"/>
    <property type="match status" value="1"/>
</dbReference>
<dbReference type="InterPro" id="IPR025705">
    <property type="entry name" value="Beta_hexosaminidase_sua/sub"/>
</dbReference>
<evidence type="ECO:0000256" key="3">
    <source>
        <dbReference type="ARBA" id="ARBA00012663"/>
    </source>
</evidence>
<dbReference type="InterPro" id="IPR029018">
    <property type="entry name" value="Hex-like_dom2"/>
</dbReference>
<protein>
    <recommendedName>
        <fullName evidence="3">beta-N-acetylhexosaminidase</fullName>
        <ecNumber evidence="3">3.2.1.52</ecNumber>
    </recommendedName>
</protein>
<evidence type="ECO:0000313" key="8">
    <source>
        <dbReference type="EMBL" id="MFD0997845.1"/>
    </source>
</evidence>
<feature type="domain" description="PA14" evidence="7">
    <location>
        <begin position="629"/>
        <end position="764"/>
    </location>
</feature>
<dbReference type="PANTHER" id="PTHR22600:SF57">
    <property type="entry name" value="BETA-N-ACETYLHEXOSAMINIDASE"/>
    <property type="match status" value="1"/>
</dbReference>
<name>A0ABW3JXC6_9BACT</name>
<evidence type="ECO:0000256" key="1">
    <source>
        <dbReference type="ARBA" id="ARBA00001231"/>
    </source>
</evidence>
<feature type="chain" id="PRO_5045929840" description="beta-N-acetylhexosaminidase" evidence="6">
    <location>
        <begin position="20"/>
        <end position="769"/>
    </location>
</feature>
<reference evidence="9" key="1">
    <citation type="journal article" date="2019" name="Int. J. Syst. Evol. Microbiol.">
        <title>The Global Catalogue of Microorganisms (GCM) 10K type strain sequencing project: providing services to taxonomists for standard genome sequencing and annotation.</title>
        <authorList>
            <consortium name="The Broad Institute Genomics Platform"/>
            <consortium name="The Broad Institute Genome Sequencing Center for Infectious Disease"/>
            <person name="Wu L."/>
            <person name="Ma J."/>
        </authorList>
    </citation>
    <scope>NUCLEOTIDE SEQUENCE [LARGE SCALE GENOMIC DNA]</scope>
    <source>
        <strain evidence="9">CCUG 58938</strain>
    </source>
</reference>
<evidence type="ECO:0000313" key="9">
    <source>
        <dbReference type="Proteomes" id="UP001597112"/>
    </source>
</evidence>
<dbReference type="Gene3D" id="3.20.20.80">
    <property type="entry name" value="Glycosidases"/>
    <property type="match status" value="1"/>
</dbReference>
<dbReference type="InterPro" id="IPR011658">
    <property type="entry name" value="PA14_dom"/>
</dbReference>
<dbReference type="Proteomes" id="UP001597112">
    <property type="component" value="Unassembled WGS sequence"/>
</dbReference>
<dbReference type="EC" id="3.2.1.52" evidence="3"/>
<dbReference type="InterPro" id="IPR037524">
    <property type="entry name" value="PA14/GLEYA"/>
</dbReference>
<dbReference type="PROSITE" id="PS51257">
    <property type="entry name" value="PROKAR_LIPOPROTEIN"/>
    <property type="match status" value="1"/>
</dbReference>
<dbReference type="Gene3D" id="3.30.379.10">
    <property type="entry name" value="Chitobiase/beta-hexosaminidase domain 2-like"/>
    <property type="match status" value="1"/>
</dbReference>
<dbReference type="SUPFAM" id="SSF55545">
    <property type="entry name" value="beta-N-acetylhexosaminidase-like domain"/>
    <property type="match status" value="1"/>
</dbReference>
<comment type="catalytic activity">
    <reaction evidence="1">
        <text>Hydrolysis of terminal non-reducing N-acetyl-D-hexosamine residues in N-acetyl-beta-D-hexosaminides.</text>
        <dbReference type="EC" id="3.2.1.52"/>
    </reaction>
</comment>
<dbReference type="Pfam" id="PF13290">
    <property type="entry name" value="CHB_HEX_C_1"/>
    <property type="match status" value="1"/>
</dbReference>
<keyword evidence="5" id="KW-0326">Glycosidase</keyword>
<dbReference type="Pfam" id="PF02838">
    <property type="entry name" value="Glyco_hydro_20b"/>
    <property type="match status" value="1"/>
</dbReference>
<evidence type="ECO:0000256" key="6">
    <source>
        <dbReference type="SAM" id="SignalP"/>
    </source>
</evidence>
<proteinExistence type="inferred from homology"/>
<dbReference type="PANTHER" id="PTHR22600">
    <property type="entry name" value="BETA-HEXOSAMINIDASE"/>
    <property type="match status" value="1"/>
</dbReference>
<dbReference type="InterPro" id="IPR017853">
    <property type="entry name" value="GH"/>
</dbReference>
<evidence type="ECO:0000256" key="2">
    <source>
        <dbReference type="ARBA" id="ARBA00006285"/>
    </source>
</evidence>
<keyword evidence="6" id="KW-0732">Signal</keyword>
<dbReference type="Gene3D" id="3.90.182.10">
    <property type="entry name" value="Toxin - Anthrax Protective Antigen,domain 1"/>
    <property type="match status" value="1"/>
</dbReference>
<dbReference type="SUPFAM" id="SSF56988">
    <property type="entry name" value="Anthrax protective antigen"/>
    <property type="match status" value="1"/>
</dbReference>
<dbReference type="InterPro" id="IPR015883">
    <property type="entry name" value="Glyco_hydro_20_cat"/>
</dbReference>
<dbReference type="PROSITE" id="PS51820">
    <property type="entry name" value="PA14"/>
    <property type="match status" value="1"/>
</dbReference>
<dbReference type="SMART" id="SM00758">
    <property type="entry name" value="PA14"/>
    <property type="match status" value="1"/>
</dbReference>
<dbReference type="CDD" id="cd06563">
    <property type="entry name" value="GH20_chitobiase-like"/>
    <property type="match status" value="1"/>
</dbReference>
<dbReference type="EMBL" id="JBHTKA010000001">
    <property type="protein sequence ID" value="MFD0997845.1"/>
    <property type="molecule type" value="Genomic_DNA"/>
</dbReference>
<evidence type="ECO:0000256" key="5">
    <source>
        <dbReference type="ARBA" id="ARBA00023295"/>
    </source>
</evidence>
<dbReference type="PRINTS" id="PR00738">
    <property type="entry name" value="GLHYDRLASE20"/>
</dbReference>
<sequence>MKHLVPVALAFMLAFVLLACNDEKEPDADVNKRYALIPYPQTLAAHDGNFNISEETKIVTHGSFEPEVKLLQALLKQATGKTLTVGTDAGNNTIELITDTTLTHAEAYTLDVTNNNIKIKAKTGTGIFRAIETLRQLLPAEFEGNGAASSEVKVPNTSITDYPKYDWRGMHLDVSRHFFSIDYLKKFIDLLALYKFNKLHLHLTDDQGWRIEIKKYPKLTENGAWREFNNQDSVCMKRAKDNPDFVIDPKHIKQRDGKTVYGGFYTQEEMRGIIAFAAERHIDIIPEIDMPGHMMAAIREYPQLACTGNAAWGKLFSTPICPCNEETYKFAEDVFTEIFELFPSTYIHLGADEVEKTTWGQSDACKVLMKKEGLKDLNALQSYFVKRMEKFFNAHGKKLIGWDEILEGGVTPSAIVMYWRAWVPEAPITAARNGNKVIMTPGNPLYFDSQPDKHSVFNVYHFSTIPKGLDSLAASNIMGAQANTWTEYIPTETRADYMMMPRMTALSEVLWTNRNQYDNYLTRLTYQYERLDRLNVSYRLPDLDGFTERNVFVDKAVLDVKPPVKGLALHYTTDGTLPTLESTTLSEPLTINKPVTIKLAAFTKEGRRGDVYTILYEQQNYSPAQGVKEVNNGLQLSFYEGFFKNTQKIKADADTTLTVADIVVPEKIGKGSFGLKYRGYIDVPQQGIYNFYFTCDDGGVLRIDDRLVVDNDGMHAPLQKSGGVALEKGPHRFELDFVEGGGGFTLDLKYSLPGDKPAAIPASWWKLVQ</sequence>
<evidence type="ECO:0000259" key="7">
    <source>
        <dbReference type="PROSITE" id="PS51820"/>
    </source>
</evidence>
<dbReference type="SUPFAM" id="SSF51445">
    <property type="entry name" value="(Trans)glycosidases"/>
    <property type="match status" value="1"/>
</dbReference>
<dbReference type="InterPro" id="IPR015882">
    <property type="entry name" value="HEX_bac_N"/>
</dbReference>
<feature type="signal peptide" evidence="6">
    <location>
        <begin position="1"/>
        <end position="19"/>
    </location>
</feature>
<keyword evidence="4" id="KW-0378">Hydrolase</keyword>
<comment type="caution">
    <text evidence="8">The sequence shown here is derived from an EMBL/GenBank/DDBJ whole genome shotgun (WGS) entry which is preliminary data.</text>
</comment>
<dbReference type="InterPro" id="IPR059177">
    <property type="entry name" value="GH29D-like_dom"/>
</dbReference>
<keyword evidence="9" id="KW-1185">Reference proteome</keyword>
<accession>A0ABW3JXC6</accession>
<comment type="similarity">
    <text evidence="2">Belongs to the glycosyl hydrolase 20 family.</text>
</comment>
<evidence type="ECO:0000256" key="4">
    <source>
        <dbReference type="ARBA" id="ARBA00022801"/>
    </source>
</evidence>
<organism evidence="8 9">
    <name type="scientific">Ohtaekwangia kribbensis</name>
    <dbReference type="NCBI Taxonomy" id="688913"/>
    <lineage>
        <taxon>Bacteria</taxon>
        <taxon>Pseudomonadati</taxon>
        <taxon>Bacteroidota</taxon>
        <taxon>Cytophagia</taxon>
        <taxon>Cytophagales</taxon>
        <taxon>Fulvivirgaceae</taxon>
        <taxon>Ohtaekwangia</taxon>
    </lineage>
</organism>
<dbReference type="Pfam" id="PF07691">
    <property type="entry name" value="PA14"/>
    <property type="match status" value="1"/>
</dbReference>